<dbReference type="Proteomes" id="UP000002710">
    <property type="component" value="Chromosome"/>
</dbReference>
<keyword evidence="3" id="KW-0645">Protease</keyword>
<evidence type="ECO:0000313" key="10">
    <source>
        <dbReference type="Proteomes" id="UP000002710"/>
    </source>
</evidence>
<comment type="subcellular location">
    <subcellularLocation>
        <location evidence="1">Cell membrane</location>
        <topology evidence="1">Multi-pass membrane protein</topology>
    </subcellularLocation>
</comment>
<evidence type="ECO:0000256" key="4">
    <source>
        <dbReference type="ARBA" id="ARBA00022692"/>
    </source>
</evidence>
<gene>
    <name evidence="9" type="ordered locus">Dde_0847</name>
</gene>
<keyword evidence="10" id="KW-1185">Reference proteome</keyword>
<dbReference type="GO" id="GO:0005886">
    <property type="term" value="C:plasma membrane"/>
    <property type="evidence" value="ECO:0007669"/>
    <property type="project" value="UniProtKB-SubCell"/>
</dbReference>
<keyword evidence="4 8" id="KW-0812">Transmembrane</keyword>
<evidence type="ECO:0000256" key="1">
    <source>
        <dbReference type="ARBA" id="ARBA00004651"/>
    </source>
</evidence>
<keyword evidence="5" id="KW-0378">Hydrolase</keyword>
<dbReference type="NCBIfam" id="TIGR04178">
    <property type="entry name" value="exo_archaeo"/>
    <property type="match status" value="1"/>
</dbReference>
<dbReference type="KEGG" id="dde:Dde_0847"/>
<evidence type="ECO:0000256" key="5">
    <source>
        <dbReference type="ARBA" id="ARBA00022801"/>
    </source>
</evidence>
<dbReference type="InterPro" id="IPR013426">
    <property type="entry name" value="EpsH-like"/>
</dbReference>
<evidence type="ECO:0000313" key="9">
    <source>
        <dbReference type="EMBL" id="ABB37648.1"/>
    </source>
</evidence>
<dbReference type="InterPro" id="IPR017540">
    <property type="entry name" value="Exosortase-1"/>
</dbReference>
<keyword evidence="7 8" id="KW-0472">Membrane</keyword>
<sequence>MNAAEGLRGTRGYLLVFGLLMAVIYHQIAVEMVMNWEHDPNYSHGFLVPFIAGYLLWLRRDAVRQVPVKPAAGGMVILTGGLVTLLLGVSSVEFMTMRSSMIIVTAGMIAFVYGYPLLRVLLVPLGYLFFMIPIPYILYDEVAFPLKLFVAKVAVAGLKLFSLPVLREGNVIIFPNITLEVVDACSGMRSLMSLLALSTAYGFMFLRRPWQRVVLVLAAVPVAVATNVFRVFVTGFLARHVGKGAAEGFFHDFAGLAVFATAMVLIAVIGWLLSMGGRNAR</sequence>
<feature type="transmembrane region" description="Helical" evidence="8">
    <location>
        <begin position="120"/>
        <end position="139"/>
    </location>
</feature>
<dbReference type="AlphaFoldDB" id="Q314J8"/>
<evidence type="ECO:0000256" key="3">
    <source>
        <dbReference type="ARBA" id="ARBA00022670"/>
    </source>
</evidence>
<protein>
    <submittedName>
        <fullName evidence="9">Eight transmembrane protein EpsH</fullName>
    </submittedName>
</protein>
<dbReference type="GO" id="GO:0008233">
    <property type="term" value="F:peptidase activity"/>
    <property type="evidence" value="ECO:0007669"/>
    <property type="project" value="UniProtKB-KW"/>
</dbReference>
<reference evidence="9 10" key="1">
    <citation type="journal article" date="2011" name="J. Bacteriol.">
        <title>Complete genome sequence and updated annotation of Desulfovibrio alaskensis G20.</title>
        <authorList>
            <person name="Hauser L.J."/>
            <person name="Land M.L."/>
            <person name="Brown S.D."/>
            <person name="Larimer F."/>
            <person name="Keller K.L."/>
            <person name="Rapp-Giles B.J."/>
            <person name="Price M.N."/>
            <person name="Lin M."/>
            <person name="Bruce D.C."/>
            <person name="Detter J.C."/>
            <person name="Tapia R."/>
            <person name="Han C.S."/>
            <person name="Goodwin L.A."/>
            <person name="Cheng J.F."/>
            <person name="Pitluck S."/>
            <person name="Copeland A."/>
            <person name="Lucas S."/>
            <person name="Nolan M."/>
            <person name="Lapidus A.L."/>
            <person name="Palumbo A.V."/>
            <person name="Wall J.D."/>
        </authorList>
    </citation>
    <scope>NUCLEOTIDE SEQUENCE [LARGE SCALE GENOMIC DNA]</scope>
    <source>
        <strain evidence="10">ATCC BAA 1058 / DSM 17464 / G20</strain>
    </source>
</reference>
<feature type="transmembrane region" description="Helical" evidence="8">
    <location>
        <begin position="188"/>
        <end position="206"/>
    </location>
</feature>
<dbReference type="InterPro" id="IPR026392">
    <property type="entry name" value="Exo/Archaeosortase_dom"/>
</dbReference>
<feature type="transmembrane region" description="Helical" evidence="8">
    <location>
        <begin position="95"/>
        <end position="113"/>
    </location>
</feature>
<proteinExistence type="predicted"/>
<dbReference type="HOGENOM" id="CLU_065975_0_0_7"/>
<evidence type="ECO:0000256" key="7">
    <source>
        <dbReference type="ARBA" id="ARBA00023136"/>
    </source>
</evidence>
<feature type="transmembrane region" description="Helical" evidence="8">
    <location>
        <begin position="253"/>
        <end position="273"/>
    </location>
</feature>
<dbReference type="Pfam" id="PF09721">
    <property type="entry name" value="Exosortase_EpsH"/>
    <property type="match status" value="1"/>
</dbReference>
<keyword evidence="6 8" id="KW-1133">Transmembrane helix</keyword>
<accession>Q314J8</accession>
<evidence type="ECO:0000256" key="2">
    <source>
        <dbReference type="ARBA" id="ARBA00022475"/>
    </source>
</evidence>
<keyword evidence="2" id="KW-1003">Cell membrane</keyword>
<feature type="transmembrane region" description="Helical" evidence="8">
    <location>
        <begin position="42"/>
        <end position="58"/>
    </location>
</feature>
<dbReference type="EMBL" id="CP000112">
    <property type="protein sequence ID" value="ABB37648.1"/>
    <property type="molecule type" value="Genomic_DNA"/>
</dbReference>
<dbReference type="NCBIfam" id="TIGR02602">
    <property type="entry name" value="8TM_EpsH"/>
    <property type="match status" value="1"/>
</dbReference>
<feature type="transmembrane region" description="Helical" evidence="8">
    <location>
        <begin position="213"/>
        <end position="233"/>
    </location>
</feature>
<evidence type="ECO:0000256" key="8">
    <source>
        <dbReference type="SAM" id="Phobius"/>
    </source>
</evidence>
<dbReference type="InterPro" id="IPR019127">
    <property type="entry name" value="Exosortase"/>
</dbReference>
<dbReference type="GO" id="GO:0006508">
    <property type="term" value="P:proteolysis"/>
    <property type="evidence" value="ECO:0007669"/>
    <property type="project" value="UniProtKB-KW"/>
</dbReference>
<dbReference type="eggNOG" id="COG1269">
    <property type="taxonomic scope" value="Bacteria"/>
</dbReference>
<dbReference type="RefSeq" id="WP_011366907.1">
    <property type="nucleotide sequence ID" value="NC_007519.1"/>
</dbReference>
<name>Q314J8_OLEA2</name>
<organism evidence="9 10">
    <name type="scientific">Oleidesulfovibrio alaskensis (strain ATCC BAA-1058 / DSM 17464 / G20)</name>
    <name type="common">Desulfovibrio alaskensis</name>
    <dbReference type="NCBI Taxonomy" id="207559"/>
    <lineage>
        <taxon>Bacteria</taxon>
        <taxon>Pseudomonadati</taxon>
        <taxon>Thermodesulfobacteriota</taxon>
        <taxon>Desulfovibrionia</taxon>
        <taxon>Desulfovibrionales</taxon>
        <taxon>Desulfovibrionaceae</taxon>
        <taxon>Oleidesulfovibrio</taxon>
    </lineage>
</organism>
<dbReference type="NCBIfam" id="TIGR03109">
    <property type="entry name" value="exosort_XrtA"/>
    <property type="match status" value="1"/>
</dbReference>
<feature type="transmembrane region" description="Helical" evidence="8">
    <location>
        <begin position="12"/>
        <end position="30"/>
    </location>
</feature>
<dbReference type="STRING" id="207559.Dde_0847"/>
<evidence type="ECO:0000256" key="6">
    <source>
        <dbReference type="ARBA" id="ARBA00022989"/>
    </source>
</evidence>
<feature type="transmembrane region" description="Helical" evidence="8">
    <location>
        <begin position="70"/>
        <end position="89"/>
    </location>
</feature>